<gene>
    <name evidence="8" type="ORF">KIN20_014250</name>
</gene>
<evidence type="ECO:0000259" key="7">
    <source>
        <dbReference type="PROSITE" id="PS51686"/>
    </source>
</evidence>
<keyword evidence="5 6" id="KW-0694">RNA-binding</keyword>
<dbReference type="InterPro" id="IPR049560">
    <property type="entry name" value="MeTrfase_RsmB-F_NOP2_cat"/>
</dbReference>
<evidence type="ECO:0000256" key="4">
    <source>
        <dbReference type="ARBA" id="ARBA00022691"/>
    </source>
</evidence>
<evidence type="ECO:0000256" key="3">
    <source>
        <dbReference type="ARBA" id="ARBA00022679"/>
    </source>
</evidence>
<dbReference type="AlphaFoldDB" id="A0AAD5N305"/>
<feature type="binding site" evidence="6">
    <location>
        <position position="84"/>
    </location>
    <ligand>
        <name>S-adenosyl-L-methionine</name>
        <dbReference type="ChEBI" id="CHEBI:59789"/>
    </ligand>
</feature>
<evidence type="ECO:0000256" key="1">
    <source>
        <dbReference type="ARBA" id="ARBA00007494"/>
    </source>
</evidence>
<dbReference type="GO" id="GO:0005730">
    <property type="term" value="C:nucleolus"/>
    <property type="evidence" value="ECO:0007669"/>
    <property type="project" value="TreeGrafter"/>
</dbReference>
<dbReference type="PROSITE" id="PS51686">
    <property type="entry name" value="SAM_MT_RSMB_NOP"/>
    <property type="match status" value="1"/>
</dbReference>
<dbReference type="Proteomes" id="UP001196413">
    <property type="component" value="Unassembled WGS sequence"/>
</dbReference>
<name>A0AAD5N305_PARTN</name>
<keyword evidence="4 6" id="KW-0949">S-adenosyl-L-methionine</keyword>
<dbReference type="PROSITE" id="PS01153">
    <property type="entry name" value="NOL1_NOP2_SUN"/>
    <property type="match status" value="1"/>
</dbReference>
<dbReference type="PANTHER" id="PTHR22807:SF30">
    <property type="entry name" value="28S RRNA (CYTOSINE(4447)-C(5))-METHYLTRANSFERASE-RELATED"/>
    <property type="match status" value="1"/>
</dbReference>
<dbReference type="GO" id="GO:0003723">
    <property type="term" value="F:RNA binding"/>
    <property type="evidence" value="ECO:0007669"/>
    <property type="project" value="UniProtKB-UniRule"/>
</dbReference>
<dbReference type="InterPro" id="IPR001678">
    <property type="entry name" value="MeTrfase_RsmB-F_NOP2_dom"/>
</dbReference>
<evidence type="ECO:0000256" key="6">
    <source>
        <dbReference type="PROSITE-ProRule" id="PRU01023"/>
    </source>
</evidence>
<dbReference type="GO" id="GO:0070475">
    <property type="term" value="P:rRNA base methylation"/>
    <property type="evidence" value="ECO:0007669"/>
    <property type="project" value="TreeGrafter"/>
</dbReference>
<evidence type="ECO:0000313" key="9">
    <source>
        <dbReference type="Proteomes" id="UP001196413"/>
    </source>
</evidence>
<evidence type="ECO:0000256" key="2">
    <source>
        <dbReference type="ARBA" id="ARBA00022603"/>
    </source>
</evidence>
<accession>A0AAD5N305</accession>
<dbReference type="EMBL" id="JAHQIW010002838">
    <property type="protein sequence ID" value="KAJ1356519.1"/>
    <property type="molecule type" value="Genomic_DNA"/>
</dbReference>
<dbReference type="GO" id="GO:0000470">
    <property type="term" value="P:maturation of LSU-rRNA"/>
    <property type="evidence" value="ECO:0007669"/>
    <property type="project" value="TreeGrafter"/>
</dbReference>
<dbReference type="InterPro" id="IPR029063">
    <property type="entry name" value="SAM-dependent_MTases_sf"/>
</dbReference>
<feature type="binding site" evidence="6">
    <location>
        <position position="110"/>
    </location>
    <ligand>
        <name>S-adenosyl-L-methionine</name>
        <dbReference type="ChEBI" id="CHEBI:59789"/>
    </ligand>
</feature>
<evidence type="ECO:0000313" key="8">
    <source>
        <dbReference type="EMBL" id="KAJ1356519.1"/>
    </source>
</evidence>
<keyword evidence="9" id="KW-1185">Reference proteome</keyword>
<comment type="caution">
    <text evidence="8">The sequence shown here is derived from an EMBL/GenBank/DDBJ whole genome shotgun (WGS) entry which is preliminary data.</text>
</comment>
<evidence type="ECO:0000256" key="5">
    <source>
        <dbReference type="ARBA" id="ARBA00022884"/>
    </source>
</evidence>
<dbReference type="InterPro" id="IPR023267">
    <property type="entry name" value="RCMT"/>
</dbReference>
<comment type="similarity">
    <text evidence="1 6">Belongs to the class I-like SAM-binding methyltransferase superfamily. RsmB/NOP family.</text>
</comment>
<dbReference type="PANTHER" id="PTHR22807">
    <property type="entry name" value="NOP2 YEAST -RELATED NOL1/NOP2/FMU SUN DOMAIN-CONTAINING"/>
    <property type="match status" value="1"/>
</dbReference>
<organism evidence="8 9">
    <name type="scientific">Parelaphostrongylus tenuis</name>
    <name type="common">Meningeal worm</name>
    <dbReference type="NCBI Taxonomy" id="148309"/>
    <lineage>
        <taxon>Eukaryota</taxon>
        <taxon>Metazoa</taxon>
        <taxon>Ecdysozoa</taxon>
        <taxon>Nematoda</taxon>
        <taxon>Chromadorea</taxon>
        <taxon>Rhabditida</taxon>
        <taxon>Rhabditina</taxon>
        <taxon>Rhabditomorpha</taxon>
        <taxon>Strongyloidea</taxon>
        <taxon>Metastrongylidae</taxon>
        <taxon>Parelaphostrongylus</taxon>
    </lineage>
</organism>
<keyword evidence="3 6" id="KW-0808">Transferase</keyword>
<feature type="domain" description="SAM-dependent MTase RsmB/NOP-type" evidence="7">
    <location>
        <begin position="1"/>
        <end position="146"/>
    </location>
</feature>
<protein>
    <recommendedName>
        <fullName evidence="7">SAM-dependent MTase RsmB/NOP-type domain-containing protein</fullName>
    </recommendedName>
</protein>
<comment type="caution">
    <text evidence="6">Lacks conserved residue(s) required for the propagation of feature annotation.</text>
</comment>
<dbReference type="Pfam" id="PF01189">
    <property type="entry name" value="Methyltr_RsmB-F"/>
    <property type="match status" value="2"/>
</dbReference>
<keyword evidence="2 6" id="KW-0489">Methyltransferase</keyword>
<dbReference type="Gene3D" id="3.40.50.150">
    <property type="entry name" value="Vaccinia Virus protein VP39"/>
    <property type="match status" value="2"/>
</dbReference>
<dbReference type="SUPFAM" id="SSF53335">
    <property type="entry name" value="S-adenosyl-L-methionine-dependent methyltransferases"/>
    <property type="match status" value="1"/>
</dbReference>
<proteinExistence type="inferred from homology"/>
<sequence>MNIDPGAPWTKVGPAAYDSQVFIGATLEYLAGHYMIQGLSSLLPVMALAPQPGDRVLDMCAAPSGKTSHIAGLMKNSGVLFANDANLAPNGFDRVLLDAPCSGTGVIWKDPTVKTSKDSQDIQRRIVTFFQGTIHSIRFYHTASLL</sequence>
<dbReference type="GO" id="GO:0009383">
    <property type="term" value="F:rRNA (cytosine-C5-)-methyltransferase activity"/>
    <property type="evidence" value="ECO:0007669"/>
    <property type="project" value="TreeGrafter"/>
</dbReference>
<dbReference type="Gene3D" id="3.30.70.1170">
    <property type="entry name" value="Sun protein, domain 3"/>
    <property type="match status" value="1"/>
</dbReference>
<reference evidence="8" key="1">
    <citation type="submission" date="2021-06" db="EMBL/GenBank/DDBJ databases">
        <title>Parelaphostrongylus tenuis whole genome reference sequence.</title>
        <authorList>
            <person name="Garwood T.J."/>
            <person name="Larsen P.A."/>
            <person name="Fountain-Jones N.M."/>
            <person name="Garbe J.R."/>
            <person name="Macchietto M.G."/>
            <person name="Kania S.A."/>
            <person name="Gerhold R.W."/>
            <person name="Richards J.E."/>
            <person name="Wolf T.M."/>
        </authorList>
    </citation>
    <scope>NUCLEOTIDE SEQUENCE</scope>
    <source>
        <strain evidence="8">MNPRO001-30</strain>
        <tissue evidence="8">Meninges</tissue>
    </source>
</reference>
<dbReference type="InterPro" id="IPR018314">
    <property type="entry name" value="RsmB/NOL1/NOP2-like_CS"/>
</dbReference>